<evidence type="ECO:0000256" key="3">
    <source>
        <dbReference type="ARBA" id="ARBA00023157"/>
    </source>
</evidence>
<accession>A0ABW3WPX0</accession>
<protein>
    <submittedName>
        <fullName evidence="7">TlpA family protein disulfide reductase</fullName>
    </submittedName>
</protein>
<dbReference type="PROSITE" id="PS51352">
    <property type="entry name" value="THIOREDOXIN_2"/>
    <property type="match status" value="1"/>
</dbReference>
<evidence type="ECO:0000256" key="5">
    <source>
        <dbReference type="SAM" id="SignalP"/>
    </source>
</evidence>
<dbReference type="Pfam" id="PF08534">
    <property type="entry name" value="Redoxin"/>
    <property type="match status" value="1"/>
</dbReference>
<dbReference type="EMBL" id="JBHTMV010000003">
    <property type="protein sequence ID" value="MFD1293731.1"/>
    <property type="molecule type" value="Genomic_DNA"/>
</dbReference>
<dbReference type="CDD" id="cd02966">
    <property type="entry name" value="TlpA_like_family"/>
    <property type="match status" value="1"/>
</dbReference>
<keyword evidence="3" id="KW-1015">Disulfide bond</keyword>
<evidence type="ECO:0000256" key="1">
    <source>
        <dbReference type="ARBA" id="ARBA00004196"/>
    </source>
</evidence>
<comment type="caution">
    <text evidence="7">The sequence shown here is derived from an EMBL/GenBank/DDBJ whole genome shotgun (WGS) entry which is preliminary data.</text>
</comment>
<feature type="signal peptide" evidence="5">
    <location>
        <begin position="1"/>
        <end position="20"/>
    </location>
</feature>
<keyword evidence="2" id="KW-0201">Cytochrome c-type biogenesis</keyword>
<feature type="chain" id="PRO_5045772355" evidence="5">
    <location>
        <begin position="21"/>
        <end position="457"/>
    </location>
</feature>
<dbReference type="SUPFAM" id="SSF52833">
    <property type="entry name" value="Thioredoxin-like"/>
    <property type="match status" value="1"/>
</dbReference>
<keyword evidence="4" id="KW-0676">Redox-active center</keyword>
<dbReference type="InterPro" id="IPR013740">
    <property type="entry name" value="Redoxin"/>
</dbReference>
<evidence type="ECO:0000256" key="4">
    <source>
        <dbReference type="ARBA" id="ARBA00023284"/>
    </source>
</evidence>
<feature type="domain" description="Thioredoxin" evidence="6">
    <location>
        <begin position="313"/>
        <end position="457"/>
    </location>
</feature>
<proteinExistence type="predicted"/>
<comment type="subcellular location">
    <subcellularLocation>
        <location evidence="1">Cell envelope</location>
    </subcellularLocation>
</comment>
<dbReference type="InterPro" id="IPR036249">
    <property type="entry name" value="Thioredoxin-like_sf"/>
</dbReference>
<gene>
    <name evidence="7" type="ORF">ACFQ5N_07790</name>
</gene>
<keyword evidence="5" id="KW-0732">Signal</keyword>
<dbReference type="Gene3D" id="3.40.30.10">
    <property type="entry name" value="Glutaredoxin"/>
    <property type="match status" value="1"/>
</dbReference>
<keyword evidence="8" id="KW-1185">Reference proteome</keyword>
<sequence length="457" mass="51417">MKKIGLLLVLLAVFSCQEKAPVNYALISGKIANNSFTELKIMNRDNSVNKSVKINENGSFSDTLNFEKGMYFLRAGKNSAKIYIDAGSDILIDVDANDFKNTLTFSGEGVTVSNYLLKKEEKSNEITGDRKDFYALEEAGFKQKAKEVQSEVTAILEASKDVPAAYKASELKNLNYEYLASINRYERYHTHFAKVEGFKVSEGFLDELEDIDYSNEEDFLFSSSYEELLSSHYRKLGAELASTNEITEDIGYLKAVNTNSSAVVKNSLLFNAAKYEITYTNDVEAYYIEFIAGSTNVKNNEEITKSYNTLKTVAKGNVSPSFENYENFDGTTTSLSDLKGKYVYVDVWATWCGPCKAEIPSLKKVEAQYHGKNIEFVSISVDALKDHDKWKEMVAEKELKGVQLFADKSWKSDFVEGYLIKGIPRFILIDTEGNIVNANAPRPSSEKLIELFNELKI</sequence>
<dbReference type="PANTHER" id="PTHR42852:SF6">
    <property type="entry name" value="THIOL:DISULFIDE INTERCHANGE PROTEIN DSBE"/>
    <property type="match status" value="1"/>
</dbReference>
<evidence type="ECO:0000313" key="7">
    <source>
        <dbReference type="EMBL" id="MFD1293731.1"/>
    </source>
</evidence>
<dbReference type="Proteomes" id="UP001597241">
    <property type="component" value="Unassembled WGS sequence"/>
</dbReference>
<reference evidence="8" key="1">
    <citation type="journal article" date="2019" name="Int. J. Syst. Evol. Microbiol.">
        <title>The Global Catalogue of Microorganisms (GCM) 10K type strain sequencing project: providing services to taxonomists for standard genome sequencing and annotation.</title>
        <authorList>
            <consortium name="The Broad Institute Genomics Platform"/>
            <consortium name="The Broad Institute Genome Sequencing Center for Infectious Disease"/>
            <person name="Wu L."/>
            <person name="Ma J."/>
        </authorList>
    </citation>
    <scope>NUCLEOTIDE SEQUENCE [LARGE SCALE GENOMIC DNA]</scope>
    <source>
        <strain evidence="8">CCUG 62221</strain>
    </source>
</reference>
<evidence type="ECO:0000259" key="6">
    <source>
        <dbReference type="PROSITE" id="PS51352"/>
    </source>
</evidence>
<dbReference type="InterPro" id="IPR013766">
    <property type="entry name" value="Thioredoxin_domain"/>
</dbReference>
<evidence type="ECO:0000256" key="2">
    <source>
        <dbReference type="ARBA" id="ARBA00022748"/>
    </source>
</evidence>
<dbReference type="RefSeq" id="WP_386808922.1">
    <property type="nucleotide sequence ID" value="NZ_JBHTMV010000003.1"/>
</dbReference>
<dbReference type="PROSITE" id="PS51257">
    <property type="entry name" value="PROKAR_LIPOPROTEIN"/>
    <property type="match status" value="1"/>
</dbReference>
<name>A0ABW3WPX0_9FLAO</name>
<organism evidence="7 8">
    <name type="scientific">Lutibacter holmesii</name>
    <dbReference type="NCBI Taxonomy" id="1137985"/>
    <lineage>
        <taxon>Bacteria</taxon>
        <taxon>Pseudomonadati</taxon>
        <taxon>Bacteroidota</taxon>
        <taxon>Flavobacteriia</taxon>
        <taxon>Flavobacteriales</taxon>
        <taxon>Flavobacteriaceae</taxon>
        <taxon>Lutibacter</taxon>
    </lineage>
</organism>
<evidence type="ECO:0000313" key="8">
    <source>
        <dbReference type="Proteomes" id="UP001597241"/>
    </source>
</evidence>
<dbReference type="PANTHER" id="PTHR42852">
    <property type="entry name" value="THIOL:DISULFIDE INTERCHANGE PROTEIN DSBE"/>
    <property type="match status" value="1"/>
</dbReference>
<dbReference type="InterPro" id="IPR050553">
    <property type="entry name" value="Thioredoxin_ResA/DsbE_sf"/>
</dbReference>